<sequence>MATLVESAEMETLGGQSHAGASPTSSGPSQHFNDGKFYLLVVIGEIITEDHLKCAIADIEKGIRSWDTNLIHCDLDQELKLFVSRHSARFSADVRGQRILHHKSNVLETVVLINPSDEAVSTEVRLMISDTARHKLLVLSGQCTENTGELILQSGSFSFFNFIDIFTDQEIGELLSTIHPANKANLTLSCPEQGDWKNSNLDKHNLQDFINMKLNSSVILSEMEGLSEFTEYLSESVEIPSPFDMLEPPTSGGFLKLSKPCCYIFPAGHGDSALFAVNGFNMLINGGSDRKSCFWKLVRHLDRVDSILLTHIGDDNLPGINSMLQRKVAELEEEQSQGSTANSDWVKNMISPDIGVVFVNLPENLDNPESNYRVRKNVEEAAFTQQFLTKLNLRIEPLQRPVGNTIEPIILFQKMGVGKLEMYVLNPSKNSKEMQHFMKQWTGSEKDTASILLPNGKESEFPVSYLTSISSLIVWHPANPSDKVVRVLFPGNATQHHIFEGLEKLKHLDFLKQPVVTQKAMSSTMPLTPVLKQAKMKHRTDSKESLKSTPKPSPIKSIRKDSKEEATEKAKTDAESSHEKTQKTEKKDKAPLKKEKAKVSEKDSKAKTEQTAQNETPEKKKSEIKPKTEKIKKETKVSVEKKKEVKKEVAKKEDIPKQDGKKDEKVKKEEAKKMIKKDIRRDSPIKEKKEEKKEQKKDVKRPSKDIKKTSTVVEEKNLAPKPKPLKKDNASKKDAGVPSKLKEKGKTKVTKKETKVDSDKPAASAAADVEDPEAERSLMSSPEDLTKDFEELRADELMEDDATVQQNMEEEAVMVHQEQIIQTKESPEALESVDEGITTTEAEGDNGETPDEQVLKGKLNGSISEKFEDEGTVMEETSEGGDYEEKGETEKVYEPQRVESDKEKLIPKEDEYQDKNDGLKPGDSVEDNDDVTNQNVEGHHIRERETEKHHVFVSASPKVSSPISPAASIHDEMPPVGFESSTASDDENKDEPPEDYTVTSGHTQSTIEISSVPTPMDEMLTPRDIMSDETMNDETESPSQDVGRFGTSASGDFDRKKLSPLQDMPGSDHSQSDATEGQDYNHSASTISPPSSLEEDKFCKEFPSAGKDFGTAQESCEKYDTDSAKLSSISTTSPLVRSPSVDRKDKFDSPSMFAAPIELSTTLAGCTRATADSSISPDDKTLEGAHSPQSSGHTPYYQSPVDEKAGALPPVSEDKAQGPVIVEVTSDKEDSSSRITPEPSLPEQESSSPVERTIPSPKSPPPTEPDSPTKLEKSPFDVDYKKAGESTHSVLSSAPMTKHDSDTNPFTAFKEESKMSISEGTTSDKSGTPLEEVVAEDTFSHLASASTASLATSSLPEPTTDSPSLHAEVGSPHSTEVDDSLSVSVVQTPTTFHEAEGSPSKEDSPRPMSISPDISPKAKSRTQMQDTKSPEHSTMSIEFGQESPDHSFALDFSKQSPEHPSAGSSSRATENGPTEVDYSPSDGTDGRPSREHSSSVEKPLLFEESDSLLATSATPSDASQSTPSVTTPCQMTEMPHAVAEQTDKSPVTPKASSLTHSPHSDEPSPVLGGPPAKDSTSPISPCAESISNKSDTQQKYDKSPSPPKATSPSSPFTFSKEETFSPAKETNPFKCEDSTLEAKSPVSPKVPLPSYLPLNSDPCNYNSACGSKDPDSKRSPSAPSKTDVDLCLVTSCEYRHPKTELSPSFINPNPLEYFISEENTLDEEKPLAKLGGGAPPPGGKLSAKQCEETPPTSISESAPSQTDSDVPPGTEECPSITADANIDSEDDSETLPTDRTLTYRHADPPPVALRDSAPSSGHHDVCMVDPEALKAEENLHNANTDGGEKPKKKKLLKKTSSPARKTALSKVKDSKTSSPKKSVGEGKDAKNATNTSASRGVKSSTSGSGSGKASGGASVPNCPPMYMDLVYIPNHCSAKNVDSEFFKRVRSSYYVVSGNDQTAQEPSRAVLDALLEGKAQWGNNMQVTLIPTHDTDVMREWYQESHDKQQELNIMVLASSSTVVMQDESFPASANSSDMFKAQCSNATCRLKREHTSVAAVLMGDKIPFLTMKTSKRHLLSEDVIKLQDFQQRKLAVAHLGTGSKGEGNFIKLFSQKLQRNELILKDELKLLLHLCQTADDMVIARDAIYRYHAENRNLVAGEFKFGPLFVRLCYELGLEDLAASTLTDENMKGFFNDTTSFNISIDMLFTKGAYEDALEVLRTMRNQGVPFNKDTLTLACGTCYKMNTPESYRICSALIEDGQTKGHFIPRHAYCFAVALALRQSDIEKAQSFYSQIMNTDSRLCQNLKVVLLAISGAVRDAISVLSAAILPKSPSFVKRPEFSEEVVDVLRLRSKGGPHMEQVKQIVTQLKRSDQVTQQTLDDMLCYTPTGKRKHAPIMEERRTNRRTLNPLQSTLLSDAGLAVVVSGCFQEVSSVNTGSVVALANIAGEKTTMSSEETAASTKATPEDDGMTWWYRWLCKIAGVLGGI</sequence>
<gene>
    <name evidence="1" type="ORF">L3Q82_012489</name>
</gene>
<name>A0ACB8W2F3_9TELE</name>
<dbReference type="Proteomes" id="UP000831701">
    <property type="component" value="Chromosome 15"/>
</dbReference>
<accession>A0ACB8W2F3</accession>
<dbReference type="EMBL" id="CM041545">
    <property type="protein sequence ID" value="KAI3362165.1"/>
    <property type="molecule type" value="Genomic_DNA"/>
</dbReference>
<keyword evidence="2" id="KW-1185">Reference proteome</keyword>
<comment type="caution">
    <text evidence="1">The sequence shown here is derived from an EMBL/GenBank/DDBJ whole genome shotgun (WGS) entry which is preliminary data.</text>
</comment>
<evidence type="ECO:0000313" key="1">
    <source>
        <dbReference type="EMBL" id="KAI3362165.1"/>
    </source>
</evidence>
<reference evidence="1" key="1">
    <citation type="submission" date="2022-04" db="EMBL/GenBank/DDBJ databases">
        <title>Jade perch genome.</title>
        <authorList>
            <person name="Chao B."/>
        </authorList>
    </citation>
    <scope>NUCLEOTIDE SEQUENCE</scope>
    <source>
        <strain evidence="1">CB-2022</strain>
    </source>
</reference>
<protein>
    <submittedName>
        <fullName evidence="1">Uncharacterized protein</fullName>
    </submittedName>
</protein>
<organism evidence="1 2">
    <name type="scientific">Scortum barcoo</name>
    <name type="common">barcoo grunter</name>
    <dbReference type="NCBI Taxonomy" id="214431"/>
    <lineage>
        <taxon>Eukaryota</taxon>
        <taxon>Metazoa</taxon>
        <taxon>Chordata</taxon>
        <taxon>Craniata</taxon>
        <taxon>Vertebrata</taxon>
        <taxon>Euteleostomi</taxon>
        <taxon>Actinopterygii</taxon>
        <taxon>Neopterygii</taxon>
        <taxon>Teleostei</taxon>
        <taxon>Neoteleostei</taxon>
        <taxon>Acanthomorphata</taxon>
        <taxon>Eupercaria</taxon>
        <taxon>Centrarchiformes</taxon>
        <taxon>Terapontoidei</taxon>
        <taxon>Terapontidae</taxon>
        <taxon>Scortum</taxon>
    </lineage>
</organism>
<evidence type="ECO:0000313" key="2">
    <source>
        <dbReference type="Proteomes" id="UP000831701"/>
    </source>
</evidence>
<proteinExistence type="predicted"/>